<evidence type="ECO:0000313" key="4">
    <source>
        <dbReference type="Proteomes" id="UP000019462"/>
    </source>
</evidence>
<dbReference type="CDD" id="cd00202">
    <property type="entry name" value="ZnF_GATA"/>
    <property type="match status" value="1"/>
</dbReference>
<sequence length="588" mass="62774">MAASTPLINSPHFDLGRHSDLPFMSRPKRSGSIPYDGGAATRAHYDHHPPGRFRASVAPETGDDSTFIPTSLGEHLLEQTYLDDVVRPLVRALVKARMTYTINSEGAAESSQAYADLDKLRRELERSAQRARHAEQERDDLARRLDLAGVPNAPLRDRTDCFPDHAAPAEPSHGSRIPPQPAPSMIGIKRPRPSEAEPPLRNAYEPRSSAPGSTGVSVNVPHGEGSASITVTTEGPSGPPISLVSRPHHVPLAEQMSPPSSYAHPGAARLRAYPDAHHNGHDAEPRHLTRMPLTNAAVEAEYAYADERERADRYAMAPVSSAHRPSMSARYAGMGARSPPPPSSSYLTSSSERSSMPALTTYPSTSSASSYSATPYSSTHPYDHEMDEMERSRKLARLRGEPHDHASMPPGRAMGTPGGYFTPSDASSYPVRKLASTKNRTCSNCAAPHDAKFRRGPNGPGTLCDRCGSRWKKFKEQESAGKREHDAVHHASSAAAAASAGAAAHARLSSASSSSQSPMEPSSGPSGAVDGAARASDGERAQSADGANGSIRRDASAAEISPTDATAASPLRERERERSASVDQLVDE</sequence>
<protein>
    <recommendedName>
        <fullName evidence="2">GATA-type domain-containing protein</fullName>
    </recommendedName>
</protein>
<feature type="region of interest" description="Disordered" evidence="1">
    <location>
        <begin position="127"/>
        <end position="240"/>
    </location>
</feature>
<organism evidence="3 4">
    <name type="scientific">Moesziomyces aphidis</name>
    <name type="common">Pseudozyma aphidis</name>
    <dbReference type="NCBI Taxonomy" id="84754"/>
    <lineage>
        <taxon>Eukaryota</taxon>
        <taxon>Fungi</taxon>
        <taxon>Dikarya</taxon>
        <taxon>Basidiomycota</taxon>
        <taxon>Ustilaginomycotina</taxon>
        <taxon>Ustilaginomycetes</taxon>
        <taxon>Ustilaginales</taxon>
        <taxon>Ustilaginaceae</taxon>
        <taxon>Moesziomyces</taxon>
    </lineage>
</organism>
<evidence type="ECO:0000259" key="2">
    <source>
        <dbReference type="SMART" id="SM00401"/>
    </source>
</evidence>
<dbReference type="HOGENOM" id="CLU_465383_0_0_1"/>
<feature type="compositionally biased region" description="Basic and acidic residues" evidence="1">
    <location>
        <begin position="571"/>
        <end position="580"/>
    </location>
</feature>
<dbReference type="GO" id="GO:0008270">
    <property type="term" value="F:zinc ion binding"/>
    <property type="evidence" value="ECO:0007669"/>
    <property type="project" value="InterPro"/>
</dbReference>
<gene>
    <name evidence="3" type="ORF">PaG_00256</name>
</gene>
<feature type="compositionally biased region" description="Basic and acidic residues" evidence="1">
    <location>
        <begin position="476"/>
        <end position="489"/>
    </location>
</feature>
<feature type="domain" description="GATA-type" evidence="2">
    <location>
        <begin position="436"/>
        <end position="487"/>
    </location>
</feature>
<dbReference type="Proteomes" id="UP000019462">
    <property type="component" value="Unassembled WGS sequence"/>
</dbReference>
<dbReference type="InterPro" id="IPR000679">
    <property type="entry name" value="Znf_GATA"/>
</dbReference>
<keyword evidence="4" id="KW-1185">Reference proteome</keyword>
<dbReference type="AlphaFoldDB" id="W3VWP1"/>
<evidence type="ECO:0000313" key="3">
    <source>
        <dbReference type="EMBL" id="ETS65191.1"/>
    </source>
</evidence>
<feature type="compositionally biased region" description="Low complexity" evidence="1">
    <location>
        <begin position="344"/>
        <end position="379"/>
    </location>
</feature>
<dbReference type="GO" id="GO:0006355">
    <property type="term" value="P:regulation of DNA-templated transcription"/>
    <property type="evidence" value="ECO:0007669"/>
    <property type="project" value="InterPro"/>
</dbReference>
<reference evidence="3 4" key="1">
    <citation type="journal article" date="2014" name="Genome Announc.">
        <title>Genome sequence of the basidiomycetous fungus Pseudozyma aphidis DSM70725, an efficient producer of biosurfactant mannosylerythritol lipids.</title>
        <authorList>
            <person name="Lorenz S."/>
            <person name="Guenther M."/>
            <person name="Grumaz C."/>
            <person name="Rupp S."/>
            <person name="Zibek S."/>
            <person name="Sohn K."/>
        </authorList>
    </citation>
    <scope>NUCLEOTIDE SEQUENCE [LARGE SCALE GENOMIC DNA]</scope>
    <source>
        <strain evidence="4">ATCC 32657 / CBS 517.83 / DSM 70725 / JCM 10318 / NBRC 10182 / NRRL Y-7954 / St-0401</strain>
    </source>
</reference>
<evidence type="ECO:0000256" key="1">
    <source>
        <dbReference type="SAM" id="MobiDB-lite"/>
    </source>
</evidence>
<feature type="compositionally biased region" description="Low complexity" evidence="1">
    <location>
        <begin position="491"/>
        <end position="528"/>
    </location>
</feature>
<feature type="region of interest" description="Disordered" evidence="1">
    <location>
        <begin position="476"/>
        <end position="588"/>
    </location>
</feature>
<dbReference type="InterPro" id="IPR013088">
    <property type="entry name" value="Znf_NHR/GATA"/>
</dbReference>
<feature type="compositionally biased region" description="Basic and acidic residues" evidence="1">
    <location>
        <begin position="127"/>
        <end position="146"/>
    </location>
</feature>
<dbReference type="GO" id="GO:0043565">
    <property type="term" value="F:sequence-specific DNA binding"/>
    <property type="evidence" value="ECO:0007669"/>
    <property type="project" value="InterPro"/>
</dbReference>
<proteinExistence type="predicted"/>
<feature type="region of interest" description="Disordered" evidence="1">
    <location>
        <begin position="330"/>
        <end position="390"/>
    </location>
</feature>
<dbReference type="SMART" id="SM00401">
    <property type="entry name" value="ZnF_GATA"/>
    <property type="match status" value="1"/>
</dbReference>
<dbReference type="EMBL" id="AWNI01000002">
    <property type="protein sequence ID" value="ETS65191.1"/>
    <property type="molecule type" value="Genomic_DNA"/>
</dbReference>
<name>W3VWP1_MOEAP</name>
<feature type="compositionally biased region" description="Basic and acidic residues" evidence="1">
    <location>
        <begin position="381"/>
        <end position="390"/>
    </location>
</feature>
<dbReference type="SUPFAM" id="SSF57716">
    <property type="entry name" value="Glucocorticoid receptor-like (DNA-binding domain)"/>
    <property type="match status" value="1"/>
</dbReference>
<dbReference type="Gene3D" id="3.30.50.10">
    <property type="entry name" value="Erythroid Transcription Factor GATA-1, subunit A"/>
    <property type="match status" value="1"/>
</dbReference>
<comment type="caution">
    <text evidence="3">The sequence shown here is derived from an EMBL/GenBank/DDBJ whole genome shotgun (WGS) entry which is preliminary data.</text>
</comment>
<accession>W3VWP1</accession>
<dbReference type="OrthoDB" id="2162994at2759"/>